<reference evidence="1 2" key="1">
    <citation type="submission" date="2016-07" db="EMBL/GenBank/DDBJ databases">
        <title>Draft genome of Scalindua rubra, obtained from a brine-seawater interface in the Red Sea, sheds light on salt adaptation in anammox bacteria.</title>
        <authorList>
            <person name="Speth D.R."/>
            <person name="Lagkouvardos I."/>
            <person name="Wang Y."/>
            <person name="Qian P.-Y."/>
            <person name="Dutilh B.E."/>
            <person name="Jetten M.S."/>
        </authorList>
    </citation>
    <scope>NUCLEOTIDE SEQUENCE [LARGE SCALE GENOMIC DNA]</scope>
    <source>
        <strain evidence="1">BSI-1</strain>
    </source>
</reference>
<comment type="caution">
    <text evidence="1">The sequence shown here is derived from an EMBL/GenBank/DDBJ whole genome shotgun (WGS) entry which is preliminary data.</text>
</comment>
<proteinExistence type="predicted"/>
<dbReference type="AlphaFoldDB" id="A0A1E3X4V6"/>
<protein>
    <recommendedName>
        <fullName evidence="3">Exo-alpha-sialidase</fullName>
    </recommendedName>
</protein>
<evidence type="ECO:0008006" key="3">
    <source>
        <dbReference type="Google" id="ProtNLM"/>
    </source>
</evidence>
<evidence type="ECO:0000313" key="2">
    <source>
        <dbReference type="Proteomes" id="UP000094056"/>
    </source>
</evidence>
<gene>
    <name evidence="1" type="ORF">SCARUB_04237</name>
</gene>
<dbReference type="Proteomes" id="UP000094056">
    <property type="component" value="Unassembled WGS sequence"/>
</dbReference>
<evidence type="ECO:0000313" key="1">
    <source>
        <dbReference type="EMBL" id="ODS30648.1"/>
    </source>
</evidence>
<dbReference type="InterPro" id="IPR036278">
    <property type="entry name" value="Sialidase_sf"/>
</dbReference>
<accession>A0A1E3X4V6</accession>
<name>A0A1E3X4V6_9BACT</name>
<dbReference type="EMBL" id="MAYW01000192">
    <property type="protein sequence ID" value="ODS30648.1"/>
    <property type="molecule type" value="Genomic_DNA"/>
</dbReference>
<dbReference type="SUPFAM" id="SSF50939">
    <property type="entry name" value="Sialidases"/>
    <property type="match status" value="1"/>
</dbReference>
<organism evidence="1 2">
    <name type="scientific">Candidatus Scalindua rubra</name>
    <dbReference type="NCBI Taxonomy" id="1872076"/>
    <lineage>
        <taxon>Bacteria</taxon>
        <taxon>Pseudomonadati</taxon>
        <taxon>Planctomycetota</taxon>
        <taxon>Candidatus Brocadiia</taxon>
        <taxon>Candidatus Brocadiales</taxon>
        <taxon>Candidatus Scalinduaceae</taxon>
        <taxon>Candidatus Scalindua</taxon>
    </lineage>
</organism>
<sequence length="394" mass="44830">MRKKIIIGVLIIVVANFACSKIIKRSDAPADYPIVEHSYERINIIGETSNKGNFDPTVEYNSDGTVGYLIYSGLEQPEKDVGFHNIKYIHTHLAKTNDNGKTWQFVKRITESTSDTVESPIFTKAYKLKNNIQGMWHHEVPTLVHDPDDPGKEWKLFWHKYFSADMPKGTERPRILSHSWIMLKEADSPEELANAEEIKLFGTETAVSPAKFNFQNIIGKTSNLSTYSEPASLYYNKKIYVILSYFGTSLRPELVLISSRDHGKTWEYIGSPLDDKDTKYLNKDYKSFWGVALAEEGGKVFLLAPPIHKKYSYQGTFIFEFENIDSAKLKRNSKGNPIVIKYIKRSLSGNINSGQSDYHKYNIYGGIIFPQADLDSAPAAAQIFNTKEKIINEK</sequence>